<dbReference type="Gene3D" id="1.10.510.10">
    <property type="entry name" value="Transferase(Phosphotransferase) domain 1"/>
    <property type="match status" value="1"/>
</dbReference>
<dbReference type="EC" id="2.7.11.1" evidence="1"/>
<gene>
    <name evidence="6" type="ORF">FNV43_RR14860</name>
</gene>
<comment type="catalytic activity">
    <reaction evidence="5">
        <text>L-seryl-[protein] + ATP = O-phospho-L-seryl-[protein] + ADP + H(+)</text>
        <dbReference type="Rhea" id="RHEA:17989"/>
        <dbReference type="Rhea" id="RHEA-COMP:9863"/>
        <dbReference type="Rhea" id="RHEA-COMP:11604"/>
        <dbReference type="ChEBI" id="CHEBI:15378"/>
        <dbReference type="ChEBI" id="CHEBI:29999"/>
        <dbReference type="ChEBI" id="CHEBI:30616"/>
        <dbReference type="ChEBI" id="CHEBI:83421"/>
        <dbReference type="ChEBI" id="CHEBI:456216"/>
        <dbReference type="EC" id="2.7.11.1"/>
    </reaction>
</comment>
<keyword evidence="3" id="KW-0808">Transferase</keyword>
<protein>
    <recommendedName>
        <fullName evidence="1">non-specific serine/threonine protein kinase</fullName>
        <ecNumber evidence="1">2.7.11.1</ecNumber>
    </recommendedName>
</protein>
<comment type="caution">
    <text evidence="6">The sequence shown here is derived from an EMBL/GenBank/DDBJ whole genome shotgun (WGS) entry which is preliminary data.</text>
</comment>
<evidence type="ECO:0000256" key="2">
    <source>
        <dbReference type="ARBA" id="ARBA00022527"/>
    </source>
</evidence>
<dbReference type="AlphaFoldDB" id="A0A8K0H3P4"/>
<proteinExistence type="predicted"/>
<dbReference type="SUPFAM" id="SSF56112">
    <property type="entry name" value="Protein kinase-like (PK-like)"/>
    <property type="match status" value="1"/>
</dbReference>
<keyword evidence="3" id="KW-0418">Kinase</keyword>
<dbReference type="InterPro" id="IPR050588">
    <property type="entry name" value="WNK_Ser-Thr_kinase"/>
</dbReference>
<evidence type="ECO:0000313" key="6">
    <source>
        <dbReference type="EMBL" id="KAF3445167.1"/>
    </source>
</evidence>
<sequence>MGSGGNVDYELPRRCVQANQPHHREIVLASAYLVLKNQGKTQIKSCGWKDCNKERLDEATLMVKICDVDFSIIVGSSHAAHSILGTPEYREQSCLWRIYTEMVDTYSFGMCLLEMVTMEIFYSEYDSVAKKVTLGLKHKPCARLNQLIKLFMDQNKNVLGSPSA</sequence>
<evidence type="ECO:0000313" key="7">
    <source>
        <dbReference type="Proteomes" id="UP000796880"/>
    </source>
</evidence>
<evidence type="ECO:0000256" key="1">
    <source>
        <dbReference type="ARBA" id="ARBA00012513"/>
    </source>
</evidence>
<evidence type="ECO:0000256" key="4">
    <source>
        <dbReference type="ARBA" id="ARBA00047899"/>
    </source>
</evidence>
<dbReference type="Proteomes" id="UP000796880">
    <property type="component" value="Unassembled WGS sequence"/>
</dbReference>
<comment type="catalytic activity">
    <reaction evidence="4">
        <text>L-threonyl-[protein] + ATP = O-phospho-L-threonyl-[protein] + ADP + H(+)</text>
        <dbReference type="Rhea" id="RHEA:46608"/>
        <dbReference type="Rhea" id="RHEA-COMP:11060"/>
        <dbReference type="Rhea" id="RHEA-COMP:11605"/>
        <dbReference type="ChEBI" id="CHEBI:15378"/>
        <dbReference type="ChEBI" id="CHEBI:30013"/>
        <dbReference type="ChEBI" id="CHEBI:30616"/>
        <dbReference type="ChEBI" id="CHEBI:61977"/>
        <dbReference type="ChEBI" id="CHEBI:456216"/>
        <dbReference type="EC" id="2.7.11.1"/>
    </reaction>
</comment>
<keyword evidence="2" id="KW-0723">Serine/threonine-protein kinase</keyword>
<dbReference type="InterPro" id="IPR011009">
    <property type="entry name" value="Kinase-like_dom_sf"/>
</dbReference>
<organism evidence="6 7">
    <name type="scientific">Rhamnella rubrinervis</name>
    <dbReference type="NCBI Taxonomy" id="2594499"/>
    <lineage>
        <taxon>Eukaryota</taxon>
        <taxon>Viridiplantae</taxon>
        <taxon>Streptophyta</taxon>
        <taxon>Embryophyta</taxon>
        <taxon>Tracheophyta</taxon>
        <taxon>Spermatophyta</taxon>
        <taxon>Magnoliopsida</taxon>
        <taxon>eudicotyledons</taxon>
        <taxon>Gunneridae</taxon>
        <taxon>Pentapetalae</taxon>
        <taxon>rosids</taxon>
        <taxon>fabids</taxon>
        <taxon>Rosales</taxon>
        <taxon>Rhamnaceae</taxon>
        <taxon>rhamnoid group</taxon>
        <taxon>Rhamneae</taxon>
        <taxon>Rhamnella</taxon>
    </lineage>
</organism>
<accession>A0A8K0H3P4</accession>
<dbReference type="PANTHER" id="PTHR13902">
    <property type="entry name" value="SERINE/THREONINE-PROTEIN KINASE WNK WITH NO LYSINE -RELATED"/>
    <property type="match status" value="1"/>
</dbReference>
<evidence type="ECO:0000256" key="5">
    <source>
        <dbReference type="ARBA" id="ARBA00048679"/>
    </source>
</evidence>
<dbReference type="GO" id="GO:0004674">
    <property type="term" value="F:protein serine/threonine kinase activity"/>
    <property type="evidence" value="ECO:0007669"/>
    <property type="project" value="UniProtKB-KW"/>
</dbReference>
<dbReference type="EMBL" id="VOIH02000006">
    <property type="protein sequence ID" value="KAF3445167.1"/>
    <property type="molecule type" value="Genomic_DNA"/>
</dbReference>
<dbReference type="OrthoDB" id="4062651at2759"/>
<evidence type="ECO:0000256" key="3">
    <source>
        <dbReference type="ARBA" id="ARBA00022777"/>
    </source>
</evidence>
<reference evidence="6" key="1">
    <citation type="submission" date="2020-03" db="EMBL/GenBank/DDBJ databases">
        <title>A high-quality chromosome-level genome assembly of a woody plant with both climbing and erect habits, Rhamnella rubrinervis.</title>
        <authorList>
            <person name="Lu Z."/>
            <person name="Yang Y."/>
            <person name="Zhu X."/>
            <person name="Sun Y."/>
        </authorList>
    </citation>
    <scope>NUCLEOTIDE SEQUENCE</scope>
    <source>
        <strain evidence="6">BYM</strain>
        <tissue evidence="6">Leaf</tissue>
    </source>
</reference>
<name>A0A8K0H3P4_9ROSA</name>
<keyword evidence="7" id="KW-1185">Reference proteome</keyword>